<accession>A0A1L3ZXK0</accession>
<gene>
    <name evidence="3" type="ORF">BSL82_14305</name>
</gene>
<organism evidence="3 4">
    <name type="scientific">Tardibacter chloracetimidivorans</name>
    <dbReference type="NCBI Taxonomy" id="1921510"/>
    <lineage>
        <taxon>Bacteria</taxon>
        <taxon>Pseudomonadati</taxon>
        <taxon>Pseudomonadota</taxon>
        <taxon>Alphaproteobacteria</taxon>
        <taxon>Sphingomonadales</taxon>
        <taxon>Sphingomonadaceae</taxon>
        <taxon>Tardibacter</taxon>
    </lineage>
</organism>
<dbReference type="Pfam" id="PF13669">
    <property type="entry name" value="Glyoxalase_4"/>
    <property type="match status" value="1"/>
</dbReference>
<feature type="domain" description="VOC" evidence="2">
    <location>
        <begin position="7"/>
        <end position="149"/>
    </location>
</feature>
<dbReference type="STRING" id="1921510.BSL82_14305"/>
<dbReference type="PROSITE" id="PS51819">
    <property type="entry name" value="VOC"/>
    <property type="match status" value="1"/>
</dbReference>
<dbReference type="PANTHER" id="PTHR43048">
    <property type="entry name" value="METHYLMALONYL-COA EPIMERASE"/>
    <property type="match status" value="1"/>
</dbReference>
<dbReference type="GO" id="GO:0046491">
    <property type="term" value="P:L-methylmalonyl-CoA metabolic process"/>
    <property type="evidence" value="ECO:0007669"/>
    <property type="project" value="TreeGrafter"/>
</dbReference>
<dbReference type="EMBL" id="CP018221">
    <property type="protein sequence ID" value="API60319.1"/>
    <property type="molecule type" value="Genomic_DNA"/>
</dbReference>
<dbReference type="RefSeq" id="WP_072598015.1">
    <property type="nucleotide sequence ID" value="NZ_CP018221.1"/>
</dbReference>
<protein>
    <recommendedName>
        <fullName evidence="2">VOC domain-containing protein</fullName>
    </recommendedName>
</protein>
<dbReference type="GO" id="GO:0004493">
    <property type="term" value="F:methylmalonyl-CoA epimerase activity"/>
    <property type="evidence" value="ECO:0007669"/>
    <property type="project" value="TreeGrafter"/>
</dbReference>
<keyword evidence="4" id="KW-1185">Reference proteome</keyword>
<dbReference type="KEGG" id="sphj:BSL82_14305"/>
<dbReference type="PANTHER" id="PTHR43048:SF3">
    <property type="entry name" value="METHYLMALONYL-COA EPIMERASE, MITOCHONDRIAL"/>
    <property type="match status" value="1"/>
</dbReference>
<evidence type="ECO:0000256" key="1">
    <source>
        <dbReference type="ARBA" id="ARBA00022723"/>
    </source>
</evidence>
<dbReference type="Gene3D" id="3.10.180.10">
    <property type="entry name" value="2,3-Dihydroxybiphenyl 1,2-Dioxygenase, domain 1"/>
    <property type="match status" value="1"/>
</dbReference>
<reference evidence="4" key="1">
    <citation type="submission" date="2016-11" db="EMBL/GenBank/DDBJ databases">
        <title>Complete Genome Sequence of alachlor-degrading Sphingomonas sp. strain JJ-A5.</title>
        <authorList>
            <person name="Lee H."/>
            <person name="Ka J.-O."/>
        </authorList>
    </citation>
    <scope>NUCLEOTIDE SEQUENCE [LARGE SCALE GENOMIC DNA]</scope>
    <source>
        <strain evidence="4">JJ-A5</strain>
    </source>
</reference>
<dbReference type="OrthoDB" id="9792173at2"/>
<keyword evidence="1" id="KW-0479">Metal-binding</keyword>
<dbReference type="SUPFAM" id="SSF54593">
    <property type="entry name" value="Glyoxalase/Bleomycin resistance protein/Dihydroxybiphenyl dioxygenase"/>
    <property type="match status" value="1"/>
</dbReference>
<name>A0A1L3ZXK0_9SPHN</name>
<dbReference type="InterPro" id="IPR051785">
    <property type="entry name" value="MMCE/EMCE_epimerase"/>
</dbReference>
<dbReference type="Proteomes" id="UP000182063">
    <property type="component" value="Chromosome"/>
</dbReference>
<dbReference type="InterPro" id="IPR029068">
    <property type="entry name" value="Glyas_Bleomycin-R_OHBP_Dase"/>
</dbReference>
<evidence type="ECO:0000259" key="2">
    <source>
        <dbReference type="PROSITE" id="PS51819"/>
    </source>
</evidence>
<dbReference type="InterPro" id="IPR037523">
    <property type="entry name" value="VOC_core"/>
</dbReference>
<dbReference type="GO" id="GO:0046872">
    <property type="term" value="F:metal ion binding"/>
    <property type="evidence" value="ECO:0007669"/>
    <property type="project" value="UniProtKB-KW"/>
</dbReference>
<dbReference type="AlphaFoldDB" id="A0A1L3ZXK0"/>
<proteinExistence type="predicted"/>
<evidence type="ECO:0000313" key="4">
    <source>
        <dbReference type="Proteomes" id="UP000182063"/>
    </source>
</evidence>
<evidence type="ECO:0000313" key="3">
    <source>
        <dbReference type="EMBL" id="API60319.1"/>
    </source>
</evidence>
<sequence>MSRLFGPIFQTAYVVEDIDAALDHWTRVLGVGPFFMFPTPLPFAWMKRDEVLTDEYDVLSHAALAYSGDMMIELIRPGSDPSPYRDFLDAGRRGVHHLGTVATDYDAQMAAARAAGIHVAVEGELPISRFSYLATDALFPGTMIELIDMSQEMKDLFAMIRAEAARWDGSDPVRRLD</sequence>